<organism evidence="1 2">
    <name type="scientific">Cryptomonas paramaecium</name>
    <dbReference type="NCBI Taxonomy" id="2898"/>
    <lineage>
        <taxon>Eukaryota</taxon>
        <taxon>Cryptophyceae</taxon>
        <taxon>Cryptomonadales</taxon>
        <taxon>Cryptomonadaceae</taxon>
        <taxon>Cryptomonas</taxon>
    </lineage>
</organism>
<reference evidence="1 2" key="1">
    <citation type="journal article" date="2011" name="Genome Biol. Evol.">
        <title>Complete nucleomorph genome sequence of the nonphotosynthetic alga Cryptomonas paramecium reveals a core nucleomorph gene set.</title>
        <authorList>
            <person name="Tanifuji G."/>
            <person name="Onodera N.T."/>
            <person name="Wheeler T.J."/>
            <person name="Dlutek M."/>
            <person name="Donaher N."/>
            <person name="Archibald J.M."/>
        </authorList>
    </citation>
    <scope>NUCLEOTIDE SEQUENCE [LARGE SCALE GENOMIC DNA]</scope>
    <source>
        <strain evidence="1 2">CCAP977/2A</strain>
    </source>
</reference>
<dbReference type="Proteomes" id="UP000243423">
    <property type="component" value="Nucleomorph 3"/>
</dbReference>
<evidence type="ECO:0000313" key="2">
    <source>
        <dbReference type="Proteomes" id="UP000243423"/>
    </source>
</evidence>
<dbReference type="GeneID" id="10447400"/>
<proteinExistence type="predicted"/>
<dbReference type="AlphaFoldDB" id="F2HI69"/>
<geneLocation type="nucleomorph" evidence="1"/>
<protein>
    <submittedName>
        <fullName evidence="1">Uncharacterized protein</fullName>
    </submittedName>
</protein>
<sequence length="197" mass="24407">MKYESVEMNNFITYGYNYKVFFKLLIKFYNLKKKKPFERLVFLKRENSGTFRKILRRVSYLFQENLKKYTHQVKNYQINLFLAYFALVINAKNYTCQRFFKKFSIFCKSNKYYNLFNLSLKSHLTCFDVSAYFSIKINEIYIYENFKRFYQLLISAGQLFRSNEKEKKILKFVFLYPKKKEKIPKFQEKRVYTWKIF</sequence>
<dbReference type="EMBL" id="CP002174">
    <property type="protein sequence ID" value="AEA38993.1"/>
    <property type="molecule type" value="Genomic_DNA"/>
</dbReference>
<evidence type="ECO:0000313" key="1">
    <source>
        <dbReference type="EMBL" id="AEA38993.1"/>
    </source>
</evidence>
<keyword evidence="1" id="KW-0542">Nucleomorph</keyword>
<dbReference type="RefSeq" id="XP_003239891.1">
    <property type="nucleotide sequence ID" value="XM_003239843.1"/>
</dbReference>
<gene>
    <name evidence="1" type="ORF">CPARA_3gp335</name>
</gene>
<name>F2HI69_9CRYP</name>
<accession>F2HI69</accession>